<accession>A0ABS0Q4H7</accession>
<dbReference type="Pfam" id="PF13699">
    <property type="entry name" value="eCIS_core"/>
    <property type="match status" value="1"/>
</dbReference>
<dbReference type="EMBL" id="JAEDAE010000002">
    <property type="protein sequence ID" value="MBH8557579.1"/>
    <property type="molecule type" value="Genomic_DNA"/>
</dbReference>
<name>A0ABS0Q4H7_9BACT</name>
<evidence type="ECO:0000256" key="1">
    <source>
        <dbReference type="SAM" id="MobiDB-lite"/>
    </source>
</evidence>
<organism evidence="3 4">
    <name type="scientific">Hymenobacter negativus</name>
    <dbReference type="NCBI Taxonomy" id="2795026"/>
    <lineage>
        <taxon>Bacteria</taxon>
        <taxon>Pseudomonadati</taxon>
        <taxon>Bacteroidota</taxon>
        <taxon>Cytophagia</taxon>
        <taxon>Cytophagales</taxon>
        <taxon>Hymenobacteraceae</taxon>
        <taxon>Hymenobacter</taxon>
    </lineage>
</organism>
<evidence type="ECO:0000313" key="3">
    <source>
        <dbReference type="EMBL" id="MBH8557579.1"/>
    </source>
</evidence>
<keyword evidence="4" id="KW-1185">Reference proteome</keyword>
<comment type="caution">
    <text evidence="3">The sequence shown here is derived from an EMBL/GenBank/DDBJ whole genome shotgun (WGS) entry which is preliminary data.</text>
</comment>
<feature type="domain" description="eCIS core" evidence="2">
    <location>
        <begin position="14"/>
        <end position="79"/>
    </location>
</feature>
<dbReference type="Proteomes" id="UP000625631">
    <property type="component" value="Unassembled WGS sequence"/>
</dbReference>
<reference evidence="3 4" key="1">
    <citation type="submission" date="2020-12" db="EMBL/GenBank/DDBJ databases">
        <title>Hymenobacter sp.</title>
        <authorList>
            <person name="Kim M.K."/>
        </authorList>
    </citation>
    <scope>NUCLEOTIDE SEQUENCE [LARGE SCALE GENOMIC DNA]</scope>
    <source>
        <strain evidence="3 4">BT442</strain>
    </source>
</reference>
<feature type="region of interest" description="Disordered" evidence="1">
    <location>
        <begin position="1"/>
        <end position="20"/>
    </location>
</feature>
<dbReference type="RefSeq" id="WP_198074757.1">
    <property type="nucleotide sequence ID" value="NZ_JAEDAE010000002.1"/>
</dbReference>
<sequence length="124" mass="13261">MKKPRQPKRNSTALPDQLKAGVESLSGQSLAEARVQYNSAKPVQLEALAYAQGTDIHVAPGQEHHMPHEAWHVVQQQQGRVQPPEQLAGLEVKDDAALERAADTMGAKAAQLPMGIASAPDAAQ</sequence>
<evidence type="ECO:0000259" key="2">
    <source>
        <dbReference type="Pfam" id="PF13699"/>
    </source>
</evidence>
<gene>
    <name evidence="3" type="ORF">I7X13_05940</name>
</gene>
<protein>
    <submittedName>
        <fullName evidence="3">DUF4157 domain-containing protein</fullName>
    </submittedName>
</protein>
<evidence type="ECO:0000313" key="4">
    <source>
        <dbReference type="Proteomes" id="UP000625631"/>
    </source>
</evidence>
<proteinExistence type="predicted"/>
<dbReference type="InterPro" id="IPR025295">
    <property type="entry name" value="eCIS_core_dom"/>
</dbReference>